<dbReference type="STRING" id="1302272.FC96_GL001985"/>
<organism evidence="3 4">
    <name type="scientific">Secundilactobacillus kimchicus JCM 15530</name>
    <dbReference type="NCBI Taxonomy" id="1302272"/>
    <lineage>
        <taxon>Bacteria</taxon>
        <taxon>Bacillati</taxon>
        <taxon>Bacillota</taxon>
        <taxon>Bacilli</taxon>
        <taxon>Lactobacillales</taxon>
        <taxon>Lactobacillaceae</taxon>
        <taxon>Secundilactobacillus</taxon>
    </lineage>
</organism>
<dbReference type="SUPFAM" id="SSF51695">
    <property type="entry name" value="PLC-like phosphodiesterases"/>
    <property type="match status" value="1"/>
</dbReference>
<feature type="transmembrane region" description="Helical" evidence="1">
    <location>
        <begin position="98"/>
        <end position="121"/>
    </location>
</feature>
<sequence length="549" mass="62329">MLRYYRKLFQMIHRLLQVRAVNLGWLLLMAILTTLHIMMLNAGWVAIKAVLAGLFTLGLPFEVTLIVTVLTGSASLVNQSDEILAQAWRSYRRNWFKLIGFEGLLLLVWLPFGGAGFTATVVNFIGLSGSWADQIVMHRVFWLSVIGLAYLSILGGFTWSSPRLLKQDHASEQQPSIKGLWAHLRLFFRPMVALWLPMLIVDELGVFFTHEWVVKMGQTSGRLTSMLILTVFVALTLLMLSAVLVAIIWESLGQPTFNPDFEKGDLLHTMAWFPTGLVVLLIGMFSFQAFHFGVTNPGVVSVAHRGTVNRNGVPNTIQSLKKTVQRHPSYVEIDVQETKDKQFVVLHNDTIAFKSGESKRPIRDFTLAQLQRVKRQDGGATAHLSSLREYLAVARANHQRVMVEIKVNPHDSADMARRFVRQYGRKIVAQQGLVHTMSYKTLTQLKTIDQELIVGYILPVNLFSIRNLPADFYSLQVIGLNQTFVQQAHSMGAPVFVWSPTRISQMQVMRVMGIDGIITDRLDRLEKMERRPPQSYYWAIVQEIVRQFI</sequence>
<evidence type="ECO:0000259" key="2">
    <source>
        <dbReference type="PROSITE" id="PS51704"/>
    </source>
</evidence>
<name>A0A0R1HP15_9LACO</name>
<dbReference type="InterPro" id="IPR017946">
    <property type="entry name" value="PLC-like_Pdiesterase_TIM-brl"/>
</dbReference>
<comment type="caution">
    <text evidence="3">The sequence shown here is derived from an EMBL/GenBank/DDBJ whole genome shotgun (WGS) entry which is preliminary data.</text>
</comment>
<feature type="transmembrane region" description="Helical" evidence="1">
    <location>
        <begin position="141"/>
        <end position="165"/>
    </location>
</feature>
<keyword evidence="4" id="KW-1185">Reference proteome</keyword>
<dbReference type="PATRIC" id="fig|1302272.5.peg.2025"/>
<dbReference type="Gene3D" id="3.20.20.190">
    <property type="entry name" value="Phosphatidylinositol (PI) phosphodiesterase"/>
    <property type="match status" value="1"/>
</dbReference>
<feature type="transmembrane region" description="Helical" evidence="1">
    <location>
        <begin position="186"/>
        <end position="208"/>
    </location>
</feature>
<protein>
    <recommendedName>
        <fullName evidence="2">GP-PDE domain-containing protein</fullName>
    </recommendedName>
</protein>
<feature type="domain" description="GP-PDE" evidence="2">
    <location>
        <begin position="299"/>
        <end position="529"/>
    </location>
</feature>
<dbReference type="RefSeq" id="WP_056942546.1">
    <property type="nucleotide sequence ID" value="NZ_AZCX01000004.1"/>
</dbReference>
<reference evidence="3 4" key="1">
    <citation type="journal article" date="2015" name="Genome Announc.">
        <title>Expanding the biotechnology potential of lactobacilli through comparative genomics of 213 strains and associated genera.</title>
        <authorList>
            <person name="Sun Z."/>
            <person name="Harris H.M."/>
            <person name="McCann A."/>
            <person name="Guo C."/>
            <person name="Argimon S."/>
            <person name="Zhang W."/>
            <person name="Yang X."/>
            <person name="Jeffery I.B."/>
            <person name="Cooney J.C."/>
            <person name="Kagawa T.F."/>
            <person name="Liu W."/>
            <person name="Song Y."/>
            <person name="Salvetti E."/>
            <person name="Wrobel A."/>
            <person name="Rasinkangas P."/>
            <person name="Parkhill J."/>
            <person name="Rea M.C."/>
            <person name="O'Sullivan O."/>
            <person name="Ritari J."/>
            <person name="Douillard F.P."/>
            <person name="Paul Ross R."/>
            <person name="Yang R."/>
            <person name="Briner A.E."/>
            <person name="Felis G.E."/>
            <person name="de Vos W.M."/>
            <person name="Barrangou R."/>
            <person name="Klaenhammer T.R."/>
            <person name="Caufield P.W."/>
            <person name="Cui Y."/>
            <person name="Zhang H."/>
            <person name="O'Toole P.W."/>
        </authorList>
    </citation>
    <scope>NUCLEOTIDE SEQUENCE [LARGE SCALE GENOMIC DNA]</scope>
    <source>
        <strain evidence="3 4">JCM 15530</strain>
    </source>
</reference>
<dbReference type="Pfam" id="PF03009">
    <property type="entry name" value="GDPD"/>
    <property type="match status" value="1"/>
</dbReference>
<dbReference type="OrthoDB" id="2319356at2"/>
<keyword evidence="1" id="KW-1133">Transmembrane helix</keyword>
<dbReference type="AlphaFoldDB" id="A0A0R1HP15"/>
<keyword evidence="1" id="KW-0472">Membrane</keyword>
<dbReference type="EMBL" id="AZCX01000004">
    <property type="protein sequence ID" value="KRK48246.1"/>
    <property type="molecule type" value="Genomic_DNA"/>
</dbReference>
<keyword evidence="1" id="KW-0812">Transmembrane</keyword>
<dbReference type="Proteomes" id="UP000050911">
    <property type="component" value="Unassembled WGS sequence"/>
</dbReference>
<gene>
    <name evidence="3" type="ORF">FC96_GL001985</name>
</gene>
<evidence type="ECO:0000313" key="3">
    <source>
        <dbReference type="EMBL" id="KRK48246.1"/>
    </source>
</evidence>
<feature type="transmembrane region" description="Helical" evidence="1">
    <location>
        <begin position="228"/>
        <end position="249"/>
    </location>
</feature>
<dbReference type="InterPro" id="IPR030395">
    <property type="entry name" value="GP_PDE_dom"/>
</dbReference>
<feature type="transmembrane region" description="Helical" evidence="1">
    <location>
        <begin position="270"/>
        <end position="290"/>
    </location>
</feature>
<accession>A0A0R1HP15</accession>
<feature type="transmembrane region" description="Helical" evidence="1">
    <location>
        <begin position="50"/>
        <end position="77"/>
    </location>
</feature>
<evidence type="ECO:0000313" key="4">
    <source>
        <dbReference type="Proteomes" id="UP000050911"/>
    </source>
</evidence>
<dbReference type="PANTHER" id="PTHR46211:SF8">
    <property type="entry name" value="PHOSPHODIESTERASE"/>
    <property type="match status" value="1"/>
</dbReference>
<proteinExistence type="predicted"/>
<dbReference type="GO" id="GO:0008081">
    <property type="term" value="F:phosphoric diester hydrolase activity"/>
    <property type="evidence" value="ECO:0007669"/>
    <property type="project" value="InterPro"/>
</dbReference>
<dbReference type="PROSITE" id="PS51704">
    <property type="entry name" value="GP_PDE"/>
    <property type="match status" value="1"/>
</dbReference>
<dbReference type="GO" id="GO:0006629">
    <property type="term" value="P:lipid metabolic process"/>
    <property type="evidence" value="ECO:0007669"/>
    <property type="project" value="InterPro"/>
</dbReference>
<dbReference type="PANTHER" id="PTHR46211">
    <property type="entry name" value="GLYCEROPHOSPHORYL DIESTER PHOSPHODIESTERASE"/>
    <property type="match status" value="1"/>
</dbReference>
<feature type="transmembrane region" description="Helical" evidence="1">
    <location>
        <begin position="21"/>
        <end position="44"/>
    </location>
</feature>
<evidence type="ECO:0000256" key="1">
    <source>
        <dbReference type="SAM" id="Phobius"/>
    </source>
</evidence>
<dbReference type="CDD" id="cd08579">
    <property type="entry name" value="GDPD_memb_like"/>
    <property type="match status" value="1"/>
</dbReference>